<dbReference type="InterPro" id="IPR055346">
    <property type="entry name" value="Fe-S_cluster_assembly_SufBD"/>
</dbReference>
<dbReference type="SUPFAM" id="SSF101960">
    <property type="entry name" value="Stabilizer of iron transporter SufD"/>
    <property type="match status" value="1"/>
</dbReference>
<protein>
    <recommendedName>
        <fullName evidence="1">SUF system FeS cluster assembly SufBD core domain-containing protein</fullName>
    </recommendedName>
</protein>
<dbReference type="AlphaFoldDB" id="A0A2S6NAF3"/>
<keyword evidence="3" id="KW-1185">Reference proteome</keyword>
<name>A0A2S6NAF3_9HYPH</name>
<evidence type="ECO:0000313" key="3">
    <source>
        <dbReference type="Proteomes" id="UP000239089"/>
    </source>
</evidence>
<proteinExistence type="predicted"/>
<sequence length="422" mass="44903">MRGRSGGVIALAPSKADEAFATLLPADASPSERASFAQFRQAGLPSRRVESWHYSDLRARLRTVPPLAAAPDDASLSVARGKLGASARLRIVTVDGFYAPDLSDDVSKIAGVAIASARETDFLGAAADPLLDLNAALSRGGFVLDIAAGARIDPVIEIVALTGAQTDRSRFGRNLIRLGAKARAQIVETRDEGFAGFGDSALFIELGEDAQLDHACRCRETAGVELQSFTATLAARAKLRSVALLAQTPFLRRQYFVSLAGEGAQLHLGGAAVLGRNDHADVTLVVRHDAPHGLSRETFKYVLADHANGVFQGKITVPPHAQKTDGKMMCRGLLLSDEAALSAKPELEIFADDVACGHGAAVTKLDAQNLFYLETRGIPTIEAEKILIDAFAADVFDALESEVLRDLLRVDLSEILGEETLV</sequence>
<dbReference type="Proteomes" id="UP000239089">
    <property type="component" value="Unassembled WGS sequence"/>
</dbReference>
<dbReference type="InterPro" id="IPR037284">
    <property type="entry name" value="SUF_FeS_clus_asmbl_SufBD_sf"/>
</dbReference>
<dbReference type="GO" id="GO:0016226">
    <property type="term" value="P:iron-sulfur cluster assembly"/>
    <property type="evidence" value="ECO:0007669"/>
    <property type="project" value="InterPro"/>
</dbReference>
<feature type="domain" description="SUF system FeS cluster assembly SufBD core" evidence="1">
    <location>
        <begin position="166"/>
        <end position="391"/>
    </location>
</feature>
<dbReference type="EMBL" id="NHSJ01000055">
    <property type="protein sequence ID" value="PPQ31589.1"/>
    <property type="molecule type" value="Genomic_DNA"/>
</dbReference>
<dbReference type="Pfam" id="PF01458">
    <property type="entry name" value="SUFBD_core"/>
    <property type="match status" value="1"/>
</dbReference>
<organism evidence="2 3">
    <name type="scientific">Rhodoblastus sphagnicola</name>
    <dbReference type="NCBI Taxonomy" id="333368"/>
    <lineage>
        <taxon>Bacteria</taxon>
        <taxon>Pseudomonadati</taxon>
        <taxon>Pseudomonadota</taxon>
        <taxon>Alphaproteobacteria</taxon>
        <taxon>Hyphomicrobiales</taxon>
        <taxon>Rhodoblastaceae</taxon>
        <taxon>Rhodoblastus</taxon>
    </lineage>
</organism>
<reference evidence="2 3" key="1">
    <citation type="journal article" date="2018" name="Arch. Microbiol.">
        <title>New insights into the metabolic potential of the phototrophic purple bacterium Rhodopila globiformis DSM 161(T) from its draft genome sequence and evidence for a vanadium-dependent nitrogenase.</title>
        <authorList>
            <person name="Imhoff J.F."/>
            <person name="Rahn T."/>
            <person name="Kunzel S."/>
            <person name="Neulinger S.C."/>
        </authorList>
    </citation>
    <scope>NUCLEOTIDE SEQUENCE [LARGE SCALE GENOMIC DNA]</scope>
    <source>
        <strain evidence="2 3">DSM 16996</strain>
    </source>
</reference>
<dbReference type="PANTHER" id="PTHR43575:SF1">
    <property type="entry name" value="PROTEIN ABCI7, CHLOROPLASTIC"/>
    <property type="match status" value="1"/>
</dbReference>
<dbReference type="PANTHER" id="PTHR43575">
    <property type="entry name" value="PROTEIN ABCI7, CHLOROPLASTIC"/>
    <property type="match status" value="1"/>
</dbReference>
<evidence type="ECO:0000313" key="2">
    <source>
        <dbReference type="EMBL" id="PPQ31589.1"/>
    </source>
</evidence>
<dbReference type="InterPro" id="IPR000825">
    <property type="entry name" value="SUF_FeS_clus_asmbl_SufBD_core"/>
</dbReference>
<accession>A0A2S6NAF3</accession>
<gene>
    <name evidence="2" type="ORF">CCR94_08545</name>
</gene>
<comment type="caution">
    <text evidence="2">The sequence shown here is derived from an EMBL/GenBank/DDBJ whole genome shotgun (WGS) entry which is preliminary data.</text>
</comment>
<evidence type="ECO:0000259" key="1">
    <source>
        <dbReference type="Pfam" id="PF01458"/>
    </source>
</evidence>